<evidence type="ECO:0000313" key="6">
    <source>
        <dbReference type="EMBL" id="ASD63208.1"/>
    </source>
</evidence>
<name>A0A1Z3N6W8_BDEBC</name>
<dbReference type="InterPro" id="IPR004089">
    <property type="entry name" value="MCPsignal_dom"/>
</dbReference>
<dbReference type="InterPro" id="IPR051310">
    <property type="entry name" value="MCP_chemotaxis"/>
</dbReference>
<dbReference type="GO" id="GO:0005886">
    <property type="term" value="C:plasma membrane"/>
    <property type="evidence" value="ECO:0007669"/>
    <property type="project" value="TreeGrafter"/>
</dbReference>
<evidence type="ECO:0000256" key="2">
    <source>
        <dbReference type="ARBA" id="ARBA00029447"/>
    </source>
</evidence>
<dbReference type="SUPFAM" id="SSF58104">
    <property type="entry name" value="Methyl-accepting chemotaxis protein (MCP) signaling domain"/>
    <property type="match status" value="1"/>
</dbReference>
<dbReference type="PROSITE" id="PS50111">
    <property type="entry name" value="CHEMOTAXIS_TRANSDUC_2"/>
    <property type="match status" value="1"/>
</dbReference>
<dbReference type="OrthoDB" id="9763018at2"/>
<protein>
    <submittedName>
        <fullName evidence="6">Chemotaxis protein</fullName>
    </submittedName>
</protein>
<dbReference type="GeneID" id="93013493"/>
<dbReference type="EMBL" id="CP020946">
    <property type="protein sequence ID" value="ASD63208.1"/>
    <property type="molecule type" value="Genomic_DNA"/>
</dbReference>
<dbReference type="SMART" id="SM00283">
    <property type="entry name" value="MA"/>
    <property type="match status" value="1"/>
</dbReference>
<keyword evidence="3" id="KW-0807">Transducer</keyword>
<dbReference type="CDD" id="cd11386">
    <property type="entry name" value="MCP_signal"/>
    <property type="match status" value="1"/>
</dbReference>
<dbReference type="GO" id="GO:0004888">
    <property type="term" value="F:transmembrane signaling receptor activity"/>
    <property type="evidence" value="ECO:0007669"/>
    <property type="project" value="TreeGrafter"/>
</dbReference>
<feature type="transmembrane region" description="Helical" evidence="4">
    <location>
        <begin position="193"/>
        <end position="215"/>
    </location>
</feature>
<evidence type="ECO:0000259" key="5">
    <source>
        <dbReference type="PROSITE" id="PS50111"/>
    </source>
</evidence>
<dbReference type="AlphaFoldDB" id="A0A1Z3N6W8"/>
<keyword evidence="1" id="KW-0488">Methylation</keyword>
<dbReference type="KEGG" id="bbac:EP01_09110"/>
<dbReference type="OMA" id="NANDRAM"/>
<dbReference type="GO" id="GO:0006935">
    <property type="term" value="P:chemotaxis"/>
    <property type="evidence" value="ECO:0007669"/>
    <property type="project" value="TreeGrafter"/>
</dbReference>
<dbReference type="PANTHER" id="PTHR43531">
    <property type="entry name" value="PROTEIN ICFG"/>
    <property type="match status" value="1"/>
</dbReference>
<keyword evidence="4" id="KW-1133">Transmembrane helix</keyword>
<dbReference type="PANTHER" id="PTHR43531:SF14">
    <property type="entry name" value="METHYL-ACCEPTING CHEMOTAXIS PROTEIN I-RELATED"/>
    <property type="match status" value="1"/>
</dbReference>
<dbReference type="Pfam" id="PF00015">
    <property type="entry name" value="MCPsignal"/>
    <property type="match status" value="1"/>
</dbReference>
<proteinExistence type="inferred from homology"/>
<keyword evidence="4" id="KW-0812">Transmembrane</keyword>
<sequence length="482" mass="51524">MKAWFKGIRGRLLAVALLPVVGFSVASWVSFDGISRVGSLLDSAHDQIIPSTTALDRLIIARNRYGYSIFVALSSTDNPELKKERLEIAREAIRDWRTNFEIYQKNPIHSEQEKESRQFIEQNKDHYLGLLEKAIALVESGKPEELTEARALLLGEVWQLGTLIGKNNQTIARTYEERARQEGLESESLQKSVYLWTGIINTTASIVIISIILLISNRIARGISLIADRLSSASGDVTSSVSQLSEAGITLSQSSTEAAASLEETVASLEELTSMVQVNADNARQAAAMSASSRESAEAGEREIRGLIESMSEISKSSKKIEEIISVIDDIAFQTNLLALNAAVEAARAGEQGKGFAVVAEAVRSLAQRSAVAAKDITVLIKASVEQVEQGSVVADNSGVVLKNIVESVKKVADLNNEIAAASVEQSAGIAQIGKAMNQLDQASQSNAASAEEVAASSGEIGGLAGVTQQLTVDLNTMVLGA</sequence>
<dbReference type="Gene3D" id="1.10.287.950">
    <property type="entry name" value="Methyl-accepting chemotaxis protein"/>
    <property type="match status" value="1"/>
</dbReference>
<evidence type="ECO:0000256" key="3">
    <source>
        <dbReference type="PROSITE-ProRule" id="PRU00284"/>
    </source>
</evidence>
<evidence type="ECO:0000313" key="7">
    <source>
        <dbReference type="Proteomes" id="UP000197003"/>
    </source>
</evidence>
<dbReference type="GO" id="GO:0007165">
    <property type="term" value="P:signal transduction"/>
    <property type="evidence" value="ECO:0007669"/>
    <property type="project" value="UniProtKB-KW"/>
</dbReference>
<feature type="domain" description="Methyl-accepting transducer" evidence="5">
    <location>
        <begin position="233"/>
        <end position="462"/>
    </location>
</feature>
<gene>
    <name evidence="6" type="ORF">B9G79_06320</name>
</gene>
<dbReference type="RefSeq" id="WP_011164994.1">
    <property type="nucleotide sequence ID" value="NZ_AP029059.1"/>
</dbReference>
<evidence type="ECO:0000256" key="1">
    <source>
        <dbReference type="ARBA" id="ARBA00022481"/>
    </source>
</evidence>
<comment type="similarity">
    <text evidence="2">Belongs to the methyl-accepting chemotaxis (MCP) protein family.</text>
</comment>
<reference evidence="6 7" key="1">
    <citation type="submission" date="2017-04" db="EMBL/GenBank/DDBJ databases">
        <title>Whole genome sequence of Bdellovibrio bacteriovorus strain SSB218315.</title>
        <authorList>
            <person name="Oyedara O."/>
            <person name="Rodriguez-Perez M.A."/>
        </authorList>
    </citation>
    <scope>NUCLEOTIDE SEQUENCE [LARGE SCALE GENOMIC DNA]</scope>
    <source>
        <strain evidence="6 7">SSB218315</strain>
    </source>
</reference>
<organism evidence="6 7">
    <name type="scientific">Bdellovibrio bacteriovorus</name>
    <dbReference type="NCBI Taxonomy" id="959"/>
    <lineage>
        <taxon>Bacteria</taxon>
        <taxon>Pseudomonadati</taxon>
        <taxon>Bdellovibrionota</taxon>
        <taxon>Bdellovibrionia</taxon>
        <taxon>Bdellovibrionales</taxon>
        <taxon>Pseudobdellovibrionaceae</taxon>
        <taxon>Bdellovibrio</taxon>
    </lineage>
</organism>
<keyword evidence="4" id="KW-0472">Membrane</keyword>
<evidence type="ECO:0000256" key="4">
    <source>
        <dbReference type="SAM" id="Phobius"/>
    </source>
</evidence>
<dbReference type="Proteomes" id="UP000197003">
    <property type="component" value="Chromosome"/>
</dbReference>
<accession>A0A1Z3N6W8</accession>